<gene>
    <name evidence="2" type="ORF">M407DRAFT_244727</name>
</gene>
<organism evidence="2 3">
    <name type="scientific">Tulasnella calospora MUT 4182</name>
    <dbReference type="NCBI Taxonomy" id="1051891"/>
    <lineage>
        <taxon>Eukaryota</taxon>
        <taxon>Fungi</taxon>
        <taxon>Dikarya</taxon>
        <taxon>Basidiomycota</taxon>
        <taxon>Agaricomycotina</taxon>
        <taxon>Agaricomycetes</taxon>
        <taxon>Cantharellales</taxon>
        <taxon>Tulasnellaceae</taxon>
        <taxon>Tulasnella</taxon>
    </lineage>
</organism>
<reference evidence="3" key="2">
    <citation type="submission" date="2015-01" db="EMBL/GenBank/DDBJ databases">
        <title>Evolutionary Origins and Diversification of the Mycorrhizal Mutualists.</title>
        <authorList>
            <consortium name="DOE Joint Genome Institute"/>
            <consortium name="Mycorrhizal Genomics Consortium"/>
            <person name="Kohler A."/>
            <person name="Kuo A."/>
            <person name="Nagy L.G."/>
            <person name="Floudas D."/>
            <person name="Copeland A."/>
            <person name="Barry K.W."/>
            <person name="Cichocki N."/>
            <person name="Veneault-Fourrey C."/>
            <person name="LaButti K."/>
            <person name="Lindquist E.A."/>
            <person name="Lipzen A."/>
            <person name="Lundell T."/>
            <person name="Morin E."/>
            <person name="Murat C."/>
            <person name="Riley R."/>
            <person name="Ohm R."/>
            <person name="Sun H."/>
            <person name="Tunlid A."/>
            <person name="Henrissat B."/>
            <person name="Grigoriev I.V."/>
            <person name="Hibbett D.S."/>
            <person name="Martin F."/>
        </authorList>
    </citation>
    <scope>NUCLEOTIDE SEQUENCE [LARGE SCALE GENOMIC DNA]</scope>
    <source>
        <strain evidence="3">MUT 4182</strain>
    </source>
</reference>
<dbReference type="OrthoDB" id="3200588at2759"/>
<evidence type="ECO:0000313" key="2">
    <source>
        <dbReference type="EMBL" id="KIO23580.1"/>
    </source>
</evidence>
<keyword evidence="1" id="KW-0472">Membrane</keyword>
<keyword evidence="1" id="KW-1133">Transmembrane helix</keyword>
<evidence type="ECO:0000256" key="1">
    <source>
        <dbReference type="SAM" id="Phobius"/>
    </source>
</evidence>
<feature type="transmembrane region" description="Helical" evidence="1">
    <location>
        <begin position="37"/>
        <end position="58"/>
    </location>
</feature>
<keyword evidence="1" id="KW-0812">Transmembrane</keyword>
<keyword evidence="3" id="KW-1185">Reference proteome</keyword>
<protein>
    <submittedName>
        <fullName evidence="2">Uncharacterized protein</fullName>
    </submittedName>
</protein>
<reference evidence="2 3" key="1">
    <citation type="submission" date="2014-04" db="EMBL/GenBank/DDBJ databases">
        <authorList>
            <consortium name="DOE Joint Genome Institute"/>
            <person name="Kuo A."/>
            <person name="Girlanda M."/>
            <person name="Perotto S."/>
            <person name="Kohler A."/>
            <person name="Nagy L.G."/>
            <person name="Floudas D."/>
            <person name="Copeland A."/>
            <person name="Barry K.W."/>
            <person name="Cichocki N."/>
            <person name="Veneault-Fourrey C."/>
            <person name="LaButti K."/>
            <person name="Lindquist E.A."/>
            <person name="Lipzen A."/>
            <person name="Lundell T."/>
            <person name="Morin E."/>
            <person name="Murat C."/>
            <person name="Sun H."/>
            <person name="Tunlid A."/>
            <person name="Henrissat B."/>
            <person name="Grigoriev I.V."/>
            <person name="Hibbett D.S."/>
            <person name="Martin F."/>
            <person name="Nordberg H.P."/>
            <person name="Cantor M.N."/>
            <person name="Hua S.X."/>
        </authorList>
    </citation>
    <scope>NUCLEOTIDE SEQUENCE [LARGE SCALE GENOMIC DNA]</scope>
    <source>
        <strain evidence="2 3">MUT 4182</strain>
    </source>
</reference>
<dbReference type="EMBL" id="KN823081">
    <property type="protein sequence ID" value="KIO23580.1"/>
    <property type="molecule type" value="Genomic_DNA"/>
</dbReference>
<name>A0A0C3Q414_9AGAM</name>
<accession>A0A0C3Q414</accession>
<sequence>MDDLSTGFMGNVLDYNFWVARFPAAAGQRGLAARWNILGIITLMQGLLTMGLSWMIFFRSETSLLTANDAQTNLLEHVSREKLARLEVIKDRIGKLGNRSAAAAEMLIDIESVIFDCKETLTHCEDLAKTNALERWRTAKEISQKLQELESRARDPTHTMNLVLSGVFALLEIAGSEPNTPQKPLVEI</sequence>
<dbReference type="AlphaFoldDB" id="A0A0C3Q414"/>
<evidence type="ECO:0000313" key="3">
    <source>
        <dbReference type="Proteomes" id="UP000054248"/>
    </source>
</evidence>
<dbReference type="HOGENOM" id="CLU_1442062_0_0_1"/>
<proteinExistence type="predicted"/>
<dbReference type="Proteomes" id="UP000054248">
    <property type="component" value="Unassembled WGS sequence"/>
</dbReference>